<proteinExistence type="predicted"/>
<feature type="region of interest" description="Disordered" evidence="1">
    <location>
        <begin position="30"/>
        <end position="102"/>
    </location>
</feature>
<gene>
    <name evidence="2" type="ORF">MMYC01_202189</name>
</gene>
<feature type="compositionally biased region" description="Polar residues" evidence="1">
    <location>
        <begin position="66"/>
        <end position="77"/>
    </location>
</feature>
<organism evidence="2 3">
    <name type="scientific">Madurella mycetomatis</name>
    <dbReference type="NCBI Taxonomy" id="100816"/>
    <lineage>
        <taxon>Eukaryota</taxon>
        <taxon>Fungi</taxon>
        <taxon>Dikarya</taxon>
        <taxon>Ascomycota</taxon>
        <taxon>Pezizomycotina</taxon>
        <taxon>Sordariomycetes</taxon>
        <taxon>Sordariomycetidae</taxon>
        <taxon>Sordariales</taxon>
        <taxon>Sordariales incertae sedis</taxon>
        <taxon>Madurella</taxon>
    </lineage>
</organism>
<accession>A0A175WFD6</accession>
<dbReference type="Proteomes" id="UP000078237">
    <property type="component" value="Unassembled WGS sequence"/>
</dbReference>
<evidence type="ECO:0000256" key="1">
    <source>
        <dbReference type="SAM" id="MobiDB-lite"/>
    </source>
</evidence>
<feature type="compositionally biased region" description="Low complexity" evidence="1">
    <location>
        <begin position="30"/>
        <end position="39"/>
    </location>
</feature>
<evidence type="ECO:0000313" key="2">
    <source>
        <dbReference type="EMBL" id="KXX81624.1"/>
    </source>
</evidence>
<sequence>MRLPNSASLNMTRLSVRNTACSATRCLSTTAARPATPTAGKPYGPNDVHGGNPVDDIDVVFDYPSEGQTSHQKQPLESSGLDIHSAIPHHPKSDMKGGAQQPMGKRLGKEMGYPNNNMIYMGLGALGLGGLYMKASESTMEKMVGRGR</sequence>
<dbReference type="AlphaFoldDB" id="A0A175WFD6"/>
<name>A0A175WFD6_9PEZI</name>
<reference evidence="2 3" key="1">
    <citation type="journal article" date="2016" name="Genome Announc.">
        <title>Genome Sequence of Madurella mycetomatis mm55, Isolated from a Human Mycetoma Case in Sudan.</title>
        <authorList>
            <person name="Smit S."/>
            <person name="Derks M.F."/>
            <person name="Bervoets S."/>
            <person name="Fahal A."/>
            <person name="van Leeuwen W."/>
            <person name="van Belkum A."/>
            <person name="van de Sande W.W."/>
        </authorList>
    </citation>
    <scope>NUCLEOTIDE SEQUENCE [LARGE SCALE GENOMIC DNA]</scope>
    <source>
        <strain evidence="3">mm55</strain>
    </source>
</reference>
<dbReference type="OrthoDB" id="4558911at2759"/>
<comment type="caution">
    <text evidence="2">The sequence shown here is derived from an EMBL/GenBank/DDBJ whole genome shotgun (WGS) entry which is preliminary data.</text>
</comment>
<protein>
    <submittedName>
        <fullName evidence="2">Uncharacterized protein</fullName>
    </submittedName>
</protein>
<dbReference type="VEuPathDB" id="FungiDB:MMYC01_202189"/>
<evidence type="ECO:0000313" key="3">
    <source>
        <dbReference type="Proteomes" id="UP000078237"/>
    </source>
</evidence>
<keyword evidence="3" id="KW-1185">Reference proteome</keyword>
<dbReference type="EMBL" id="LCTW02000031">
    <property type="protein sequence ID" value="KXX81624.1"/>
    <property type="molecule type" value="Genomic_DNA"/>
</dbReference>